<evidence type="ECO:0000256" key="1">
    <source>
        <dbReference type="SAM" id="MobiDB-lite"/>
    </source>
</evidence>
<feature type="signal peptide" evidence="2">
    <location>
        <begin position="1"/>
        <end position="19"/>
    </location>
</feature>
<name>A0A250WW72_9CHLO</name>
<protein>
    <recommendedName>
        <fullName evidence="3">Peptidase M11 gametolysin domain-containing protein</fullName>
    </recommendedName>
</protein>
<feature type="region of interest" description="Disordered" evidence="1">
    <location>
        <begin position="828"/>
        <end position="875"/>
    </location>
</feature>
<keyword evidence="2" id="KW-0732">Signal</keyword>
<dbReference type="Pfam" id="PF05548">
    <property type="entry name" value="Peptidase_M11"/>
    <property type="match status" value="1"/>
</dbReference>
<gene>
    <name evidence="4" type="ORF">CEUSTIGMA_g2318.t1</name>
</gene>
<feature type="region of interest" description="Disordered" evidence="1">
    <location>
        <begin position="605"/>
        <end position="775"/>
    </location>
</feature>
<dbReference type="PANTHER" id="PTHR24216">
    <property type="entry name" value="PAXILLIN-RELATED"/>
    <property type="match status" value="1"/>
</dbReference>
<dbReference type="Proteomes" id="UP000232323">
    <property type="component" value="Unassembled WGS sequence"/>
</dbReference>
<feature type="compositionally biased region" description="Polar residues" evidence="1">
    <location>
        <begin position="834"/>
        <end position="845"/>
    </location>
</feature>
<dbReference type="OrthoDB" id="535741at2759"/>
<dbReference type="EMBL" id="BEGY01000009">
    <property type="protein sequence ID" value="GAX74872.1"/>
    <property type="molecule type" value="Genomic_DNA"/>
</dbReference>
<organism evidence="4 5">
    <name type="scientific">Chlamydomonas eustigma</name>
    <dbReference type="NCBI Taxonomy" id="1157962"/>
    <lineage>
        <taxon>Eukaryota</taxon>
        <taxon>Viridiplantae</taxon>
        <taxon>Chlorophyta</taxon>
        <taxon>core chlorophytes</taxon>
        <taxon>Chlorophyceae</taxon>
        <taxon>CS clade</taxon>
        <taxon>Chlamydomonadales</taxon>
        <taxon>Chlamydomonadaceae</taxon>
        <taxon>Chlamydomonas</taxon>
    </lineage>
</organism>
<sequence length="967" mass="105044">MANCIVILLFSAVLHFHHGYGHIVDPAASQQDNVTDEVETSPNSASSDLRGFIETADVVWISGNLIIRTLSLNDGTDSMAYLLRSKAENGTELIELNVTAALLGRIIPGTEVTARGSVDFDEDNQKILLVLEIFPSSLAYKSITYQLSFNNIQEPSSEALPSFASASATAAVGTDVIKSGGSDAIVADLHAKVTDGYGVANGASSLDSPIASITSTLTSSLWTQIRTVTSMSVLVMVAQVCTYPAAVASTSYIEQMMFDGPGSYASTLEGYYSECSQGKAYLNRNNSKVVGNVVIPCSYNGTTITFNTDSCSYSNNDAWHDYAQYYVQTVLGIDITPYQHRVLLLPRLFTTWTGCGWVGQGTLGPDQVSATGAYLSSKVWLSGEYWNTPMSYFHELGHTNYLHHSIQAGCQYCDLSCPMGGCCSIRCFNAPHNWQLGWGGPLATLSSQNFTTGSWITFNLPAQNTAHNNMIMVQPDWNPSYNYGTTYSWYISYRVNSGKYDQQIPGDYTFVTNIYWWDGQYQLMPIMTNWMAGVYNGQIFTNMTDMFSVRQVSGGSLGAVVQLCRMSQVQERSCNDGLDNDCNGLIDSEDPACIAAAAGKPTPPVLVQVTGSSAKPPPPNPIRPPQPPSLPVLPQEYDPAIIIAPSPPLPAPPVLSPKRLPPPTPTPPSPTPPPSPPHHPPTHPKPSPHPPTSPPHPPPEPPTPSPHNSFPSPPIHVVKKSPSLKKSPPSHHHKPLTLKKKSPPPHKKPPLHHPPPHNTHPPPLHSAARKALEASMQSGDNAVLQSGHLLAQRAMMSTDVTAMTTAAGIGEVAQESWDFVSMDSGLGVEASHTVDPNPNQWSSEGAQDEDTEGAVLNKSQGSESLQEGDEATEGGVTMNQDVRGMMEEVTGHEESEVEMLVSFLSKEGGGAETLLQRLRQRQREGRQAATFSERPLVKWWQIEARDKEKHWVAEHYTSNFEQELEDL</sequence>
<feature type="compositionally biased region" description="Pro residues" evidence="1">
    <location>
        <begin position="615"/>
        <end position="631"/>
    </location>
</feature>
<dbReference type="PRINTS" id="PR01217">
    <property type="entry name" value="PRICHEXTENSN"/>
</dbReference>
<evidence type="ECO:0000313" key="5">
    <source>
        <dbReference type="Proteomes" id="UP000232323"/>
    </source>
</evidence>
<evidence type="ECO:0000259" key="3">
    <source>
        <dbReference type="Pfam" id="PF05548"/>
    </source>
</evidence>
<accession>A0A250WW72</accession>
<dbReference type="AlphaFoldDB" id="A0A250WW72"/>
<dbReference type="PANTHER" id="PTHR24216:SF65">
    <property type="entry name" value="PAXILLIN-LIKE PROTEIN 1"/>
    <property type="match status" value="1"/>
</dbReference>
<feature type="compositionally biased region" description="Basic residues" evidence="1">
    <location>
        <begin position="717"/>
        <end position="755"/>
    </location>
</feature>
<keyword evidence="5" id="KW-1185">Reference proteome</keyword>
<feature type="domain" description="Peptidase M11 gametolysin" evidence="3">
    <location>
        <begin position="232"/>
        <end position="508"/>
    </location>
</feature>
<comment type="caution">
    <text evidence="4">The sequence shown here is derived from an EMBL/GenBank/DDBJ whole genome shotgun (WGS) entry which is preliminary data.</text>
</comment>
<feature type="compositionally biased region" description="Pro residues" evidence="1">
    <location>
        <begin position="645"/>
        <end position="705"/>
    </location>
</feature>
<reference evidence="4 5" key="1">
    <citation type="submission" date="2017-08" db="EMBL/GenBank/DDBJ databases">
        <title>Acidophilic green algal genome provides insights into adaptation to an acidic environment.</title>
        <authorList>
            <person name="Hirooka S."/>
            <person name="Hirose Y."/>
            <person name="Kanesaki Y."/>
            <person name="Higuchi S."/>
            <person name="Fujiwara T."/>
            <person name="Onuma R."/>
            <person name="Era A."/>
            <person name="Ohbayashi R."/>
            <person name="Uzuka A."/>
            <person name="Nozaki H."/>
            <person name="Yoshikawa H."/>
            <person name="Miyagishima S.Y."/>
        </authorList>
    </citation>
    <scope>NUCLEOTIDE SEQUENCE [LARGE SCALE GENOMIC DNA]</scope>
    <source>
        <strain evidence="4 5">NIES-2499</strain>
    </source>
</reference>
<proteinExistence type="predicted"/>
<dbReference type="STRING" id="1157962.A0A250WW72"/>
<feature type="chain" id="PRO_5012783984" description="Peptidase M11 gametolysin domain-containing protein" evidence="2">
    <location>
        <begin position="20"/>
        <end position="967"/>
    </location>
</feature>
<evidence type="ECO:0000256" key="2">
    <source>
        <dbReference type="SAM" id="SignalP"/>
    </source>
</evidence>
<dbReference type="InterPro" id="IPR008752">
    <property type="entry name" value="Peptidase_M11"/>
</dbReference>
<evidence type="ECO:0000313" key="4">
    <source>
        <dbReference type="EMBL" id="GAX74872.1"/>
    </source>
</evidence>